<accession>A0ABU3BUA3</accession>
<feature type="transmembrane region" description="Helical" evidence="1">
    <location>
        <begin position="12"/>
        <end position="30"/>
    </location>
</feature>
<dbReference type="EMBL" id="JAVRHT010000040">
    <property type="protein sequence ID" value="MDT0632860.1"/>
    <property type="molecule type" value="Genomic_DNA"/>
</dbReference>
<name>A0ABU3BUA3_9BACT</name>
<reference evidence="2 3" key="1">
    <citation type="submission" date="2023-09" db="EMBL/GenBank/DDBJ databases">
        <authorList>
            <person name="Rey-Velasco X."/>
        </authorList>
    </citation>
    <scope>NUCLEOTIDE SEQUENCE [LARGE SCALE GENOMIC DNA]</scope>
    <source>
        <strain evidence="2 3">F394</strain>
    </source>
</reference>
<evidence type="ECO:0000256" key="1">
    <source>
        <dbReference type="SAM" id="Phobius"/>
    </source>
</evidence>
<keyword evidence="1" id="KW-1133">Transmembrane helix</keyword>
<dbReference type="Pfam" id="PF12732">
    <property type="entry name" value="YtxH"/>
    <property type="match status" value="1"/>
</dbReference>
<keyword evidence="1" id="KW-0472">Membrane</keyword>
<proteinExistence type="predicted"/>
<organism evidence="2 3">
    <name type="scientific">Rubrivirga litoralis</name>
    <dbReference type="NCBI Taxonomy" id="3075598"/>
    <lineage>
        <taxon>Bacteria</taxon>
        <taxon>Pseudomonadati</taxon>
        <taxon>Rhodothermota</taxon>
        <taxon>Rhodothermia</taxon>
        <taxon>Rhodothermales</taxon>
        <taxon>Rubricoccaceae</taxon>
        <taxon>Rubrivirga</taxon>
    </lineage>
</organism>
<dbReference type="Gene3D" id="1.20.5.620">
    <property type="entry name" value="F1F0 ATP synthase subunit B, membrane domain"/>
    <property type="match status" value="1"/>
</dbReference>
<sequence length="103" mass="11184">MSQRSRSVRAAVWGFLVGGTSGVAFGLLLAPNEGRQLRRRAAYLLDRWASDLAGLVDRLDGADVPTDARQRADDIVSDARRQAESLLSEADALIMQARKGRSS</sequence>
<evidence type="ECO:0000313" key="3">
    <source>
        <dbReference type="Proteomes" id="UP001267426"/>
    </source>
</evidence>
<dbReference type="Proteomes" id="UP001267426">
    <property type="component" value="Unassembled WGS sequence"/>
</dbReference>
<gene>
    <name evidence="2" type="ORF">RM540_13965</name>
</gene>
<evidence type="ECO:0000313" key="2">
    <source>
        <dbReference type="EMBL" id="MDT0632860.1"/>
    </source>
</evidence>
<keyword evidence="1" id="KW-0812">Transmembrane</keyword>
<dbReference type="RefSeq" id="WP_311665173.1">
    <property type="nucleotide sequence ID" value="NZ_JAVRHT010000040.1"/>
</dbReference>
<comment type="caution">
    <text evidence="2">The sequence shown here is derived from an EMBL/GenBank/DDBJ whole genome shotgun (WGS) entry which is preliminary data.</text>
</comment>
<dbReference type="InterPro" id="IPR024623">
    <property type="entry name" value="YtxH"/>
</dbReference>
<protein>
    <submittedName>
        <fullName evidence="2">YtxH domain-containing protein</fullName>
    </submittedName>
</protein>
<keyword evidence="3" id="KW-1185">Reference proteome</keyword>